<dbReference type="EMBL" id="JACHFQ010000004">
    <property type="protein sequence ID" value="MBB5226031.1"/>
    <property type="molecule type" value="Genomic_DNA"/>
</dbReference>
<dbReference type="EC" id="2.4.1.25" evidence="4 12"/>
<evidence type="ECO:0000256" key="10">
    <source>
        <dbReference type="ARBA" id="ARBA00031423"/>
    </source>
</evidence>
<evidence type="ECO:0000256" key="5">
    <source>
        <dbReference type="ARBA" id="ARBA00020295"/>
    </source>
</evidence>
<dbReference type="GO" id="GO:0005737">
    <property type="term" value="C:cytoplasm"/>
    <property type="evidence" value="ECO:0007669"/>
    <property type="project" value="UniProtKB-SubCell"/>
</dbReference>
<keyword evidence="14" id="KW-1185">Reference proteome</keyword>
<keyword evidence="9 12" id="KW-0119">Carbohydrate metabolism</keyword>
<organism evidence="13 14">
    <name type="scientific">Treponema ruminis</name>
    <dbReference type="NCBI Taxonomy" id="744515"/>
    <lineage>
        <taxon>Bacteria</taxon>
        <taxon>Pseudomonadati</taxon>
        <taxon>Spirochaetota</taxon>
        <taxon>Spirochaetia</taxon>
        <taxon>Spirochaetales</taxon>
        <taxon>Treponemataceae</taxon>
        <taxon>Treponema</taxon>
    </lineage>
</organism>
<dbReference type="AlphaFoldDB" id="A0A7W8G913"/>
<evidence type="ECO:0000256" key="7">
    <source>
        <dbReference type="ARBA" id="ARBA00022676"/>
    </source>
</evidence>
<reference evidence="13 14" key="1">
    <citation type="submission" date="2020-08" db="EMBL/GenBank/DDBJ databases">
        <title>Genomic Encyclopedia of Type Strains, Phase IV (KMG-IV): sequencing the most valuable type-strain genomes for metagenomic binning, comparative biology and taxonomic classification.</title>
        <authorList>
            <person name="Goeker M."/>
        </authorList>
    </citation>
    <scope>NUCLEOTIDE SEQUENCE [LARGE SCALE GENOMIC DNA]</scope>
    <source>
        <strain evidence="13 14">DSM 103462</strain>
    </source>
</reference>
<comment type="caution">
    <text evidence="13">The sequence shown here is derived from an EMBL/GenBank/DDBJ whole genome shotgun (WGS) entry which is preliminary data.</text>
</comment>
<dbReference type="Pfam" id="PF02446">
    <property type="entry name" value="Glyco_hydro_77"/>
    <property type="match status" value="1"/>
</dbReference>
<dbReference type="InterPro" id="IPR003385">
    <property type="entry name" value="Glyco_hydro_77"/>
</dbReference>
<dbReference type="PANTHER" id="PTHR32518">
    <property type="match status" value="1"/>
</dbReference>
<evidence type="ECO:0000313" key="13">
    <source>
        <dbReference type="EMBL" id="MBB5226031.1"/>
    </source>
</evidence>
<dbReference type="PANTHER" id="PTHR32518:SF3">
    <property type="entry name" value="4-ALPHA-GLUCANOTRANSFERASE"/>
    <property type="match status" value="1"/>
</dbReference>
<keyword evidence="8 12" id="KW-0808">Transferase</keyword>
<evidence type="ECO:0000256" key="12">
    <source>
        <dbReference type="RuleBase" id="RU361207"/>
    </source>
</evidence>
<keyword evidence="6" id="KW-0963">Cytoplasm</keyword>
<evidence type="ECO:0000256" key="6">
    <source>
        <dbReference type="ARBA" id="ARBA00022490"/>
    </source>
</evidence>
<evidence type="ECO:0000256" key="8">
    <source>
        <dbReference type="ARBA" id="ARBA00022679"/>
    </source>
</evidence>
<proteinExistence type="inferred from homology"/>
<dbReference type="Gene3D" id="3.20.20.80">
    <property type="entry name" value="Glycosidases"/>
    <property type="match status" value="2"/>
</dbReference>
<gene>
    <name evidence="13" type="ORF">HNP76_001399</name>
</gene>
<dbReference type="SUPFAM" id="SSF51445">
    <property type="entry name" value="(Trans)glycosidases"/>
    <property type="match status" value="1"/>
</dbReference>
<dbReference type="InterPro" id="IPR017853">
    <property type="entry name" value="GH"/>
</dbReference>
<evidence type="ECO:0000256" key="11">
    <source>
        <dbReference type="ARBA" id="ARBA00031501"/>
    </source>
</evidence>
<dbReference type="GO" id="GO:0005975">
    <property type="term" value="P:carbohydrate metabolic process"/>
    <property type="evidence" value="ECO:0007669"/>
    <property type="project" value="InterPro"/>
</dbReference>
<evidence type="ECO:0000313" key="14">
    <source>
        <dbReference type="Proteomes" id="UP000518887"/>
    </source>
</evidence>
<evidence type="ECO:0000256" key="1">
    <source>
        <dbReference type="ARBA" id="ARBA00000439"/>
    </source>
</evidence>
<dbReference type="Proteomes" id="UP000518887">
    <property type="component" value="Unassembled WGS sequence"/>
</dbReference>
<dbReference type="NCBIfam" id="TIGR00217">
    <property type="entry name" value="malQ"/>
    <property type="match status" value="1"/>
</dbReference>
<protein>
    <recommendedName>
        <fullName evidence="5 12">4-alpha-glucanotransferase</fullName>
        <ecNumber evidence="4 12">2.4.1.25</ecNumber>
    </recommendedName>
    <alternativeName>
        <fullName evidence="10 12">Amylomaltase</fullName>
    </alternativeName>
    <alternativeName>
        <fullName evidence="11 12">Disproportionating enzyme</fullName>
    </alternativeName>
</protein>
<evidence type="ECO:0000256" key="9">
    <source>
        <dbReference type="ARBA" id="ARBA00023277"/>
    </source>
</evidence>
<comment type="subcellular location">
    <subcellularLocation>
        <location evidence="2">Cytoplasm</location>
    </subcellularLocation>
</comment>
<comment type="catalytic activity">
    <reaction evidence="1 12">
        <text>Transfers a segment of a (1-&gt;4)-alpha-D-glucan to a new position in an acceptor, which may be glucose or a (1-&gt;4)-alpha-D-glucan.</text>
        <dbReference type="EC" id="2.4.1.25"/>
    </reaction>
</comment>
<sequence length="690" mass="80641">MIENKTGVAIPLSALRTESTPVVGEFCSLIEFADFASKAGLSVIQLLPVLDTGMQSSPYSSLSAFALHPMYIHLEDLEEFKICFEKDSDFKKTYEAYLQHKKDERFDYEFIVNSKDFFLRKMFSQLVHSAGSKNVPKMNETITDFIKENEEWLPFYCVYKYLKYKFMQASWKEWDKSYQKLSKEEILAMWKDESLKKDMYFYAWEQLVAFRQFAKAAEYVRKAGIVLKGDLPILLNEDSCDVWACPEVFNQKCKAGSPPDGENPTGQNWGFPCYDFPSQEKDNFAWWRLRIRLASKFFDAYRLDHIPGFFRLWTIPDGESTAEMGHTEPFEPITEAQLIKAGFSKERIRWLSQPHIPTEDFIRLIGNPETTREILSMVCDRIGWEELWLFKANVKTEADIRKINIDKYGIDQSIQVEIFNRLCAWWKNRTLIEVGKNKFAPLWKYYETRAWNTLSQGEKDILGGIFYEVSQKQEKLWQKQAEKIFSALISESKMTPCGEDLGVYIPCMETVLDKYGILGLKVIRWCRKWEKTNQPFVSLKSYRKLSIVTTSVHDSSTLREWYGEEIKHIGIPAEKISPEHFFEKYDIDSFGAEAYNFHFTDELIPETAQLLLETLAKTSGAWFVNPLQDWLYLDSKYYAPDVKTERINVPGSVTAFNWTWRMPVMVEKLSENKKLIEKIAQVVKIHDSQE</sequence>
<comment type="similarity">
    <text evidence="3 12">Belongs to the disproportionating enzyme family.</text>
</comment>
<evidence type="ECO:0000256" key="4">
    <source>
        <dbReference type="ARBA" id="ARBA00012560"/>
    </source>
</evidence>
<evidence type="ECO:0000256" key="2">
    <source>
        <dbReference type="ARBA" id="ARBA00004496"/>
    </source>
</evidence>
<evidence type="ECO:0000256" key="3">
    <source>
        <dbReference type="ARBA" id="ARBA00005684"/>
    </source>
</evidence>
<name>A0A7W8G913_9SPIR</name>
<keyword evidence="7 12" id="KW-0328">Glycosyltransferase</keyword>
<dbReference type="GO" id="GO:0004134">
    <property type="term" value="F:4-alpha-glucanotransferase activity"/>
    <property type="evidence" value="ECO:0007669"/>
    <property type="project" value="UniProtKB-EC"/>
</dbReference>
<accession>A0A7W8G913</accession>